<dbReference type="GO" id="GO:0003677">
    <property type="term" value="F:DNA binding"/>
    <property type="evidence" value="ECO:0007669"/>
    <property type="project" value="UniProtKB-KW"/>
</dbReference>
<evidence type="ECO:0000256" key="1">
    <source>
        <dbReference type="ARBA" id="ARBA00004123"/>
    </source>
</evidence>
<evidence type="ECO:0000256" key="6">
    <source>
        <dbReference type="ARBA" id="ARBA00023242"/>
    </source>
</evidence>
<keyword evidence="3" id="KW-0805">Transcription regulation</keyword>
<gene>
    <name evidence="9" type="ORF">URODEC1_LOCUS98703</name>
</gene>
<dbReference type="Gene3D" id="1.20.5.170">
    <property type="match status" value="1"/>
</dbReference>
<dbReference type="PROSITE" id="PS50217">
    <property type="entry name" value="BZIP"/>
    <property type="match status" value="1"/>
</dbReference>
<dbReference type="CDD" id="cd14707">
    <property type="entry name" value="bZIP_plant_BZIP46"/>
    <property type="match status" value="1"/>
</dbReference>
<reference evidence="10" key="1">
    <citation type="submission" date="2024-06" db="EMBL/GenBank/DDBJ databases">
        <authorList>
            <person name="Ryan C."/>
        </authorList>
    </citation>
    <scope>NUCLEOTIDE SEQUENCE [LARGE SCALE GENOMIC DNA]</scope>
</reference>
<evidence type="ECO:0000313" key="10">
    <source>
        <dbReference type="Proteomes" id="UP001497457"/>
    </source>
</evidence>
<dbReference type="GO" id="GO:0009738">
    <property type="term" value="P:abscisic acid-activated signaling pathway"/>
    <property type="evidence" value="ECO:0007669"/>
    <property type="project" value="UniProtKB-KW"/>
</dbReference>
<accession>A0ABC9ES02</accession>
<evidence type="ECO:0000256" key="2">
    <source>
        <dbReference type="ARBA" id="ARBA00022682"/>
    </source>
</evidence>
<dbReference type="InterPro" id="IPR043452">
    <property type="entry name" value="BZIP46-like"/>
</dbReference>
<evidence type="ECO:0000256" key="7">
    <source>
        <dbReference type="SAM" id="MobiDB-lite"/>
    </source>
</evidence>
<organism evidence="9 10">
    <name type="scientific">Urochloa decumbens</name>
    <dbReference type="NCBI Taxonomy" id="240449"/>
    <lineage>
        <taxon>Eukaryota</taxon>
        <taxon>Viridiplantae</taxon>
        <taxon>Streptophyta</taxon>
        <taxon>Embryophyta</taxon>
        <taxon>Tracheophyta</taxon>
        <taxon>Spermatophyta</taxon>
        <taxon>Magnoliopsida</taxon>
        <taxon>Liliopsida</taxon>
        <taxon>Poales</taxon>
        <taxon>Poaceae</taxon>
        <taxon>PACMAD clade</taxon>
        <taxon>Panicoideae</taxon>
        <taxon>Panicodae</taxon>
        <taxon>Paniceae</taxon>
        <taxon>Melinidinae</taxon>
        <taxon>Urochloa</taxon>
    </lineage>
</organism>
<feature type="domain" description="BZIP" evidence="8">
    <location>
        <begin position="149"/>
        <end position="199"/>
    </location>
</feature>
<dbReference type="PANTHER" id="PTHR22952">
    <property type="entry name" value="CAMP-RESPONSE ELEMENT BINDING PROTEIN-RELATED"/>
    <property type="match status" value="1"/>
</dbReference>
<dbReference type="GO" id="GO:0005634">
    <property type="term" value="C:nucleus"/>
    <property type="evidence" value="ECO:0007669"/>
    <property type="project" value="UniProtKB-SubCell"/>
</dbReference>
<reference evidence="9 10" key="2">
    <citation type="submission" date="2024-10" db="EMBL/GenBank/DDBJ databases">
        <authorList>
            <person name="Ryan C."/>
        </authorList>
    </citation>
    <scope>NUCLEOTIDE SEQUENCE [LARGE SCALE GENOMIC DNA]</scope>
</reference>
<dbReference type="Pfam" id="PF00170">
    <property type="entry name" value="bZIP_1"/>
    <property type="match status" value="1"/>
</dbReference>
<sequence length="220" mass="22814">MAAMDLEDEEDIWGNTGSSPSASPPQPPLAPVPPCAAFISTQLSLNSRLHLLSAGAAGGSGGSPPHTIGAGIFAADGARHHHLGGLGGGFRNADAASPAPFFSAYSLDAGGGGVAPIDDAGAARSVLEDEMCLGPGEAAAWAGAGVGGSDRRKKRMIKNRESAARSRARKQAYVRELEKEVQLLQQENESLRAENEQLRVSVEVPVPVRKTLQRMPSAPF</sequence>
<dbReference type="InterPro" id="IPR046347">
    <property type="entry name" value="bZIP_sf"/>
</dbReference>
<dbReference type="Proteomes" id="UP001497457">
    <property type="component" value="Chromosome 5rd"/>
</dbReference>
<keyword evidence="10" id="KW-1185">Reference proteome</keyword>
<keyword evidence="2" id="KW-0938">Abscisic acid signaling pathway</keyword>
<dbReference type="FunFam" id="1.20.5.170:FF:000036">
    <property type="entry name" value="ABSCISIC ACID-INSENSITIVE 5-like protein 2"/>
    <property type="match status" value="1"/>
</dbReference>
<evidence type="ECO:0000259" key="8">
    <source>
        <dbReference type="PROSITE" id="PS50217"/>
    </source>
</evidence>
<proteinExistence type="predicted"/>
<dbReference type="InterPro" id="IPR004827">
    <property type="entry name" value="bZIP"/>
</dbReference>
<keyword evidence="5" id="KW-0804">Transcription</keyword>
<protein>
    <recommendedName>
        <fullName evidence="8">BZIP domain-containing protein</fullName>
    </recommendedName>
</protein>
<keyword evidence="4" id="KW-0238">DNA-binding</keyword>
<dbReference type="SMART" id="SM00338">
    <property type="entry name" value="BRLZ"/>
    <property type="match status" value="1"/>
</dbReference>
<comment type="subcellular location">
    <subcellularLocation>
        <location evidence="1">Nucleus</location>
    </subcellularLocation>
</comment>
<keyword evidence="6" id="KW-0539">Nucleus</keyword>
<name>A0ABC9ES02_9POAL</name>
<evidence type="ECO:0000313" key="9">
    <source>
        <dbReference type="EMBL" id="CAL5063115.1"/>
    </source>
</evidence>
<dbReference type="EMBL" id="OZ075115">
    <property type="protein sequence ID" value="CAL5063115.1"/>
    <property type="molecule type" value="Genomic_DNA"/>
</dbReference>
<dbReference type="SUPFAM" id="SSF57959">
    <property type="entry name" value="Leucine zipper domain"/>
    <property type="match status" value="1"/>
</dbReference>
<feature type="region of interest" description="Disordered" evidence="7">
    <location>
        <begin position="1"/>
        <end position="34"/>
    </location>
</feature>
<evidence type="ECO:0000256" key="5">
    <source>
        <dbReference type="ARBA" id="ARBA00023163"/>
    </source>
</evidence>
<evidence type="ECO:0000256" key="3">
    <source>
        <dbReference type="ARBA" id="ARBA00023015"/>
    </source>
</evidence>
<dbReference type="PROSITE" id="PS00036">
    <property type="entry name" value="BZIP_BASIC"/>
    <property type="match status" value="1"/>
</dbReference>
<feature type="compositionally biased region" description="Pro residues" evidence="7">
    <location>
        <begin position="22"/>
        <end position="34"/>
    </location>
</feature>
<dbReference type="GO" id="GO:0006355">
    <property type="term" value="P:regulation of DNA-templated transcription"/>
    <property type="evidence" value="ECO:0007669"/>
    <property type="project" value="UniProtKB-ARBA"/>
</dbReference>
<feature type="region of interest" description="Disordered" evidence="7">
    <location>
        <begin position="143"/>
        <end position="168"/>
    </location>
</feature>
<evidence type="ECO:0000256" key="4">
    <source>
        <dbReference type="ARBA" id="ARBA00023125"/>
    </source>
</evidence>
<dbReference type="PANTHER" id="PTHR22952:SF355">
    <property type="entry name" value="OS09G0540800 PROTEIN"/>
    <property type="match status" value="1"/>
</dbReference>
<dbReference type="AlphaFoldDB" id="A0ABC9ES02"/>
<feature type="compositionally biased region" description="Acidic residues" evidence="7">
    <location>
        <begin position="1"/>
        <end position="12"/>
    </location>
</feature>